<organism evidence="1 2">
    <name type="scientific">Photobacterium aquimaris</name>
    <dbReference type="NCBI Taxonomy" id="512643"/>
    <lineage>
        <taxon>Bacteria</taxon>
        <taxon>Pseudomonadati</taxon>
        <taxon>Pseudomonadota</taxon>
        <taxon>Gammaproteobacteria</taxon>
        <taxon>Vibrionales</taxon>
        <taxon>Vibrionaceae</taxon>
        <taxon>Photobacterium</taxon>
    </lineage>
</organism>
<sequence>MAIRRKIADQIAQLNSIKYTLKIMINYSLIIRAVIIGLCKKVNTNKNGILNSQNMIYFLK</sequence>
<gene>
    <name evidence="1" type="ORF">CTM88_00990</name>
</gene>
<dbReference type="Proteomes" id="UP000240254">
    <property type="component" value="Unassembled WGS sequence"/>
</dbReference>
<name>A0A2T3IT53_9GAMM</name>
<evidence type="ECO:0000313" key="2">
    <source>
        <dbReference type="Proteomes" id="UP000240254"/>
    </source>
</evidence>
<dbReference type="EMBL" id="PYMK01000001">
    <property type="protein sequence ID" value="PSU31531.1"/>
    <property type="molecule type" value="Genomic_DNA"/>
</dbReference>
<reference evidence="1 2" key="1">
    <citation type="submission" date="2018-03" db="EMBL/GenBank/DDBJ databases">
        <title>Whole genome sequencing of Histamine producing bacteria.</title>
        <authorList>
            <person name="Butler K."/>
        </authorList>
    </citation>
    <scope>NUCLEOTIDE SEQUENCE [LARGE SCALE GENOMIC DNA]</scope>
    <source>
        <strain evidence="1 2">BS2</strain>
    </source>
</reference>
<proteinExistence type="predicted"/>
<accession>A0A2T3IT53</accession>
<comment type="caution">
    <text evidence="1">The sequence shown here is derived from an EMBL/GenBank/DDBJ whole genome shotgun (WGS) entry which is preliminary data.</text>
</comment>
<evidence type="ECO:0000313" key="1">
    <source>
        <dbReference type="EMBL" id="PSU31531.1"/>
    </source>
</evidence>
<dbReference type="AlphaFoldDB" id="A0A2T3IT53"/>
<protein>
    <submittedName>
        <fullName evidence="1">Uncharacterized protein</fullName>
    </submittedName>
</protein>